<dbReference type="KEGG" id="hhsr:HSR6_0175"/>
<dbReference type="EMBL" id="CP016804">
    <property type="protein sequence ID" value="APE94648.1"/>
    <property type="molecule type" value="Genomic_DNA"/>
</dbReference>
<dbReference type="AlphaFoldDB" id="A0A1J1AA32"/>
<organism evidence="1 2">
    <name type="scientific">Halodesulfurarchaeum formicicum</name>
    <dbReference type="NCBI Taxonomy" id="1873524"/>
    <lineage>
        <taxon>Archaea</taxon>
        <taxon>Methanobacteriati</taxon>
        <taxon>Methanobacteriota</taxon>
        <taxon>Stenosarchaea group</taxon>
        <taxon>Halobacteria</taxon>
        <taxon>Halobacteriales</taxon>
        <taxon>Halobacteriaceae</taxon>
        <taxon>Halodesulfurarchaeum</taxon>
    </lineage>
</organism>
<reference evidence="2" key="1">
    <citation type="submission" date="2016-08" db="EMBL/GenBank/DDBJ databases">
        <title>Discovery of first anaerobic lithoheterotrophic haloarchae widely represented in hypersaline habitats.</title>
        <authorList>
            <person name="Sorokin D.Y."/>
            <person name="Kublanov I.V."/>
            <person name="Roman P."/>
            <person name="Sinninghe Damste J.S."/>
            <person name="Golyshin P.N."/>
            <person name="Rojo D."/>
            <person name="Ciordia S."/>
            <person name="Mena Md.C."/>
            <person name="Ferrer M."/>
            <person name="Smedile F."/>
            <person name="Messina E."/>
            <person name="La Cono V."/>
            <person name="Yakimov M.M."/>
        </authorList>
    </citation>
    <scope>NUCLEOTIDE SEQUENCE [LARGE SCALE GENOMIC DNA]</scope>
    <source>
        <strain evidence="2">HSR6</strain>
    </source>
</reference>
<sequence length="178" mass="19692">MTTPAAQVFECESCANTLVAVHRPDELRCCGEAMTPVHPEEPIIEPPDLETLWREIFGLSRTRILVCICVLMDEPTTVAEVAELSDLSESTVSNHLDPLVAAGILERSVRNLRAGGTIHVYRGASIETQQAIYRRGLFTWFARAISMIDAYSPDQLKAPYTAVAETETQQAQAAVFWD</sequence>
<dbReference type="CDD" id="cd00090">
    <property type="entry name" value="HTH_ARSR"/>
    <property type="match status" value="1"/>
</dbReference>
<evidence type="ECO:0000313" key="1">
    <source>
        <dbReference type="EMBL" id="APE94648.1"/>
    </source>
</evidence>
<dbReference type="RefSeq" id="WP_071932549.1">
    <property type="nucleotide sequence ID" value="NZ_CP016804.1"/>
</dbReference>
<evidence type="ECO:0000313" key="2">
    <source>
        <dbReference type="Proteomes" id="UP000186165"/>
    </source>
</evidence>
<dbReference type="GeneID" id="30416700"/>
<proteinExistence type="predicted"/>
<protein>
    <submittedName>
        <fullName evidence="1">TrmB family transcriptional regulator</fullName>
    </submittedName>
</protein>
<dbReference type="InterPro" id="IPR036390">
    <property type="entry name" value="WH_DNA-bd_sf"/>
</dbReference>
<accession>A0A1J1AA32</accession>
<gene>
    <name evidence="1" type="ORF">HSR6_0175</name>
</gene>
<name>A0A1J1AA32_9EURY</name>
<dbReference type="Pfam" id="PF12840">
    <property type="entry name" value="HTH_20"/>
    <property type="match status" value="1"/>
</dbReference>
<dbReference type="InterPro" id="IPR036388">
    <property type="entry name" value="WH-like_DNA-bd_sf"/>
</dbReference>
<dbReference type="SUPFAM" id="SSF46785">
    <property type="entry name" value="Winged helix' DNA-binding domain"/>
    <property type="match status" value="1"/>
</dbReference>
<dbReference type="Gene3D" id="1.10.10.10">
    <property type="entry name" value="Winged helix-like DNA-binding domain superfamily/Winged helix DNA-binding domain"/>
    <property type="match status" value="1"/>
</dbReference>
<dbReference type="Proteomes" id="UP000186165">
    <property type="component" value="Chromosome"/>
</dbReference>
<keyword evidence="2" id="KW-1185">Reference proteome</keyword>
<dbReference type="InterPro" id="IPR011991">
    <property type="entry name" value="ArsR-like_HTH"/>
</dbReference>
<dbReference type="OrthoDB" id="51378at2157"/>